<organism evidence="2 3">
    <name type="scientific">Cinchona calisaya</name>
    <dbReference type="NCBI Taxonomy" id="153742"/>
    <lineage>
        <taxon>Eukaryota</taxon>
        <taxon>Viridiplantae</taxon>
        <taxon>Streptophyta</taxon>
        <taxon>Embryophyta</taxon>
        <taxon>Tracheophyta</taxon>
        <taxon>Spermatophyta</taxon>
        <taxon>Magnoliopsida</taxon>
        <taxon>eudicotyledons</taxon>
        <taxon>Gunneridae</taxon>
        <taxon>Pentapetalae</taxon>
        <taxon>asterids</taxon>
        <taxon>lamiids</taxon>
        <taxon>Gentianales</taxon>
        <taxon>Rubiaceae</taxon>
        <taxon>Cinchonoideae</taxon>
        <taxon>Cinchoneae</taxon>
        <taxon>Cinchona</taxon>
    </lineage>
</organism>
<comment type="caution">
    <text evidence="2">The sequence shown here is derived from an EMBL/GenBank/DDBJ whole genome shotgun (WGS) entry which is preliminary data.</text>
</comment>
<name>A0ABD2Z1H4_9GENT</name>
<keyword evidence="3" id="KW-1185">Reference proteome</keyword>
<evidence type="ECO:0000313" key="3">
    <source>
        <dbReference type="Proteomes" id="UP001630127"/>
    </source>
</evidence>
<gene>
    <name evidence="2" type="ORF">ACH5RR_025695</name>
</gene>
<evidence type="ECO:0000256" key="1">
    <source>
        <dbReference type="SAM" id="MobiDB-lite"/>
    </source>
</evidence>
<protein>
    <submittedName>
        <fullName evidence="2">Uncharacterized protein</fullName>
    </submittedName>
</protein>
<dbReference type="AlphaFoldDB" id="A0ABD2Z1H4"/>
<proteinExistence type="predicted"/>
<evidence type="ECO:0000313" key="2">
    <source>
        <dbReference type="EMBL" id="KAL3512978.1"/>
    </source>
</evidence>
<feature type="region of interest" description="Disordered" evidence="1">
    <location>
        <begin position="210"/>
        <end position="230"/>
    </location>
</feature>
<reference evidence="2 3" key="1">
    <citation type="submission" date="2024-11" db="EMBL/GenBank/DDBJ databases">
        <title>A near-complete genome assembly of Cinchona calisaya.</title>
        <authorList>
            <person name="Lian D.C."/>
            <person name="Zhao X.W."/>
            <person name="Wei L."/>
        </authorList>
    </citation>
    <scope>NUCLEOTIDE SEQUENCE [LARGE SCALE GENOMIC DNA]</scope>
    <source>
        <tissue evidence="2">Nenye</tissue>
    </source>
</reference>
<accession>A0ABD2Z1H4</accession>
<sequence>MPSRDLIRLVEVINQSIHHFVLYCKHFPSDVQVLIVEKILSTLRTRKRLVIVLVIFLEEIVKLRLHDSKTVFDPFGDSAPSLRVAAAAQDLSTIVFYLPTTTLHLVTIAQSQLRPVRTKAFPPMQISTATATPAALELNASSLDAPVVDHFFGKDNLTAHLVTSLVQVGKDNPTTTPKSPSFVHSIEVLGYEVGTSVEGFATAPFLRSHATTGDKVERTSRAPNSKLILD</sequence>
<dbReference type="Proteomes" id="UP001630127">
    <property type="component" value="Unassembled WGS sequence"/>
</dbReference>
<dbReference type="EMBL" id="JBJUIK010000011">
    <property type="protein sequence ID" value="KAL3512978.1"/>
    <property type="molecule type" value="Genomic_DNA"/>
</dbReference>